<feature type="compositionally biased region" description="Basic and acidic residues" evidence="1">
    <location>
        <begin position="764"/>
        <end position="797"/>
    </location>
</feature>
<reference evidence="2 3" key="1">
    <citation type="submission" date="2014-02" db="EMBL/GenBank/DDBJ databases">
        <title>The genome sequence of Colletotrichum nymphaeae SA-01.</title>
        <authorList>
            <person name="Baroncelli R."/>
            <person name="Thon M.R."/>
        </authorList>
    </citation>
    <scope>NUCLEOTIDE SEQUENCE [LARGE SCALE GENOMIC DNA]</scope>
    <source>
        <strain evidence="2 3">SA-01</strain>
    </source>
</reference>
<feature type="region of interest" description="Disordered" evidence="1">
    <location>
        <begin position="195"/>
        <end position="238"/>
    </location>
</feature>
<feature type="compositionally biased region" description="Polar residues" evidence="1">
    <location>
        <begin position="17"/>
        <end position="28"/>
    </location>
</feature>
<feature type="compositionally biased region" description="Polar residues" evidence="1">
    <location>
        <begin position="722"/>
        <end position="735"/>
    </location>
</feature>
<feature type="compositionally biased region" description="Basic residues" evidence="1">
    <location>
        <begin position="40"/>
        <end position="55"/>
    </location>
</feature>
<dbReference type="OrthoDB" id="10540358at2759"/>
<feature type="compositionally biased region" description="Basic and acidic residues" evidence="1">
    <location>
        <begin position="660"/>
        <end position="672"/>
    </location>
</feature>
<sequence>MTKADQQAAQEALESGNVRSSRTRSGTIADQEAVDSGNASRRKGKAAASRRRSPPKLRAQSTWEADLSTEQTAEIDAAINRGIEMTMTEGADKAIANACISIALHEPIVQRRKKDRITFFGLLQELVTRYTVTSPSDAHSAEDVIGIFTKSLATPFENEKVAKESMMRLAIQVVRNIKGQRNPGVAEYIDAQFKRRDEVSRQQATRKLNPESVRQGGGTSHFGSITTTTQTPQPLTAQGNVTRQESIKYADNSGIQAPPVPNKKRADVHRTPPESSPDRDNGGDVIMHDPRKVKEVKQRKSVVQSPTNYHHTDVEMGSLKPPSSDGRQPPTKALRPEQDPTANDLDNMSLGSLQDLLAGVQRRIHDLGPALGLKPTLLQDGGAYEDTDEVSSEGRQCACELNQCHCSDEEVKRENHFYEKRSIKRERSEHDKGSYGFQDGHWSFEAPDPEKHGEYSWARVEGKPRVKGLTMVSFAANPPGEGRPRRYYAFKDCDVPLDQSVLPRLKMGTRQQIEKYPGMVLPIGAGYTLNYAGEVQKNSFRWACFKENFTSVGPNANLGDARTMSQETWFSFTDCRYRYKGGTWGVFRGVWARAGQSDPREPRSKRTREKLQYVGGRLRDRAPLWLWDEAHSSKMPVLGRGLSVSPPASPRTARGSGRLRQRDHDGLKDHRYYSPVKPRKPSLLTRRKSNLDQRPSVAYRPNRRRRNYDEDDESEELRSELNSAGGSDDASTSEYMTDYLSDDGSDYVVTYDDRSPRSTPRSALQREKSRQDSQMKRDPSSRLEYRTSRRRSEDIVRRSSARFARTPDQRRTEDHTRGEESGRSIWSKSHDQRPRRKFWIIAMHQSLDGTEADHTGLNILGGVRMIEDESVTQ</sequence>
<dbReference type="Proteomes" id="UP000070054">
    <property type="component" value="Unassembled WGS sequence"/>
</dbReference>
<feature type="compositionally biased region" description="Basic residues" evidence="1">
    <location>
        <begin position="677"/>
        <end position="688"/>
    </location>
</feature>
<protein>
    <submittedName>
        <fullName evidence="2">Uncharacterized protein</fullName>
    </submittedName>
</protein>
<name>A0A135RYH5_9PEZI</name>
<gene>
    <name evidence="2" type="ORF">CNYM01_11251</name>
</gene>
<feature type="region of interest" description="Disordered" evidence="1">
    <location>
        <begin position="637"/>
        <end position="829"/>
    </location>
</feature>
<dbReference type="EMBL" id="JEMN01001713">
    <property type="protein sequence ID" value="KXH28618.1"/>
    <property type="molecule type" value="Genomic_DNA"/>
</dbReference>
<evidence type="ECO:0000256" key="1">
    <source>
        <dbReference type="SAM" id="MobiDB-lite"/>
    </source>
</evidence>
<organism evidence="2 3">
    <name type="scientific">Colletotrichum nymphaeae SA-01</name>
    <dbReference type="NCBI Taxonomy" id="1460502"/>
    <lineage>
        <taxon>Eukaryota</taxon>
        <taxon>Fungi</taxon>
        <taxon>Dikarya</taxon>
        <taxon>Ascomycota</taxon>
        <taxon>Pezizomycotina</taxon>
        <taxon>Sordariomycetes</taxon>
        <taxon>Hypocreomycetidae</taxon>
        <taxon>Glomerellales</taxon>
        <taxon>Glomerellaceae</taxon>
        <taxon>Colletotrichum</taxon>
        <taxon>Colletotrichum acutatum species complex</taxon>
    </lineage>
</organism>
<evidence type="ECO:0000313" key="3">
    <source>
        <dbReference type="Proteomes" id="UP000070054"/>
    </source>
</evidence>
<feature type="compositionally biased region" description="Low complexity" evidence="1">
    <location>
        <begin position="226"/>
        <end position="236"/>
    </location>
</feature>
<proteinExistence type="predicted"/>
<comment type="caution">
    <text evidence="2">The sequence shown here is derived from an EMBL/GenBank/DDBJ whole genome shotgun (WGS) entry which is preliminary data.</text>
</comment>
<feature type="compositionally biased region" description="Basic and acidic residues" evidence="1">
    <location>
        <begin position="805"/>
        <end position="829"/>
    </location>
</feature>
<feature type="compositionally biased region" description="Basic and acidic residues" evidence="1">
    <location>
        <begin position="264"/>
        <end position="298"/>
    </location>
</feature>
<evidence type="ECO:0000313" key="2">
    <source>
        <dbReference type="EMBL" id="KXH28618.1"/>
    </source>
</evidence>
<feature type="region of interest" description="Disordered" evidence="1">
    <location>
        <begin position="250"/>
        <end position="348"/>
    </location>
</feature>
<dbReference type="AlphaFoldDB" id="A0A135RYH5"/>
<keyword evidence="3" id="KW-1185">Reference proteome</keyword>
<feature type="region of interest" description="Disordered" evidence="1">
    <location>
        <begin position="1"/>
        <end position="65"/>
    </location>
</feature>
<accession>A0A135RYH5</accession>